<comment type="caution">
    <text evidence="8">The sequence shown here is derived from an EMBL/GenBank/DDBJ whole genome shotgun (WGS) entry which is preliminary data.</text>
</comment>
<reference evidence="8 9" key="1">
    <citation type="journal article" date="2016" name="Nat. Commun.">
        <title>Thousands of microbial genomes shed light on interconnected biogeochemical processes in an aquifer system.</title>
        <authorList>
            <person name="Anantharaman K."/>
            <person name="Brown C.T."/>
            <person name="Hug L.A."/>
            <person name="Sharon I."/>
            <person name="Castelle C.J."/>
            <person name="Probst A.J."/>
            <person name="Thomas B.C."/>
            <person name="Singh A."/>
            <person name="Wilkins M.J."/>
            <person name="Karaoz U."/>
            <person name="Brodie E.L."/>
            <person name="Williams K.H."/>
            <person name="Hubbard S.S."/>
            <person name="Banfield J.F."/>
        </authorList>
    </citation>
    <scope>NUCLEOTIDE SEQUENCE [LARGE SCALE GENOMIC DNA]</scope>
</reference>
<keyword evidence="4" id="KW-0255">Endonuclease</keyword>
<keyword evidence="7" id="KW-0346">Stress response</keyword>
<dbReference type="InterPro" id="IPR012933">
    <property type="entry name" value="HicA_mRNA_interferase"/>
</dbReference>
<keyword evidence="5" id="KW-0378">Hydrolase</keyword>
<comment type="similarity">
    <text evidence="1">Belongs to the HicA mRNA interferase family.</text>
</comment>
<name>A0A1G2MZ78_9BACT</name>
<dbReference type="Gene3D" id="3.30.920.30">
    <property type="entry name" value="Hypothetical protein"/>
    <property type="match status" value="1"/>
</dbReference>
<dbReference type="GO" id="GO:0016787">
    <property type="term" value="F:hydrolase activity"/>
    <property type="evidence" value="ECO:0007669"/>
    <property type="project" value="UniProtKB-KW"/>
</dbReference>
<gene>
    <name evidence="8" type="ORF">A3F51_00515</name>
</gene>
<keyword evidence="2" id="KW-1277">Toxin-antitoxin system</keyword>
<evidence type="ECO:0008006" key="10">
    <source>
        <dbReference type="Google" id="ProtNLM"/>
    </source>
</evidence>
<organism evidence="8 9">
    <name type="scientific">Candidatus Taylorbacteria bacterium RIFCSPHIGHO2_12_FULL_45_16</name>
    <dbReference type="NCBI Taxonomy" id="1802315"/>
    <lineage>
        <taxon>Bacteria</taxon>
        <taxon>Candidatus Tayloriibacteriota</taxon>
    </lineage>
</organism>
<evidence type="ECO:0000256" key="7">
    <source>
        <dbReference type="ARBA" id="ARBA00023016"/>
    </source>
</evidence>
<evidence type="ECO:0000256" key="1">
    <source>
        <dbReference type="ARBA" id="ARBA00006620"/>
    </source>
</evidence>
<dbReference type="GO" id="GO:0003729">
    <property type="term" value="F:mRNA binding"/>
    <property type="evidence" value="ECO:0007669"/>
    <property type="project" value="InterPro"/>
</dbReference>
<evidence type="ECO:0000313" key="9">
    <source>
        <dbReference type="Proteomes" id="UP000178089"/>
    </source>
</evidence>
<dbReference type="AlphaFoldDB" id="A0A1G2MZ78"/>
<evidence type="ECO:0000256" key="6">
    <source>
        <dbReference type="ARBA" id="ARBA00022884"/>
    </source>
</evidence>
<keyword evidence="6" id="KW-0694">RNA-binding</keyword>
<dbReference type="Proteomes" id="UP000178089">
    <property type="component" value="Unassembled WGS sequence"/>
</dbReference>
<evidence type="ECO:0000256" key="3">
    <source>
        <dbReference type="ARBA" id="ARBA00022722"/>
    </source>
</evidence>
<sequence>MAEIDSISWRKLEKFLLSYGCVFVREKGDHRVYSKSGLVRPLIVPQYSRIPAFIVLNNLRVLGISKKEFLKKIKNL</sequence>
<evidence type="ECO:0000256" key="4">
    <source>
        <dbReference type="ARBA" id="ARBA00022759"/>
    </source>
</evidence>
<evidence type="ECO:0000256" key="2">
    <source>
        <dbReference type="ARBA" id="ARBA00022649"/>
    </source>
</evidence>
<dbReference type="EMBL" id="MHRT01000005">
    <property type="protein sequence ID" value="OHA29093.1"/>
    <property type="molecule type" value="Genomic_DNA"/>
</dbReference>
<dbReference type="InterPro" id="IPR038570">
    <property type="entry name" value="HicA_sf"/>
</dbReference>
<dbReference type="Pfam" id="PF07927">
    <property type="entry name" value="HicA_toxin"/>
    <property type="match status" value="1"/>
</dbReference>
<keyword evidence="3" id="KW-0540">Nuclease</keyword>
<dbReference type="STRING" id="1802315.A3F51_00515"/>
<evidence type="ECO:0000256" key="5">
    <source>
        <dbReference type="ARBA" id="ARBA00022801"/>
    </source>
</evidence>
<protein>
    <recommendedName>
        <fullName evidence="10">Addiction module toxin, HicA family</fullName>
    </recommendedName>
</protein>
<proteinExistence type="inferred from homology"/>
<dbReference type="SUPFAM" id="SSF54786">
    <property type="entry name" value="YcfA/nrd intein domain"/>
    <property type="match status" value="1"/>
</dbReference>
<evidence type="ECO:0000313" key="8">
    <source>
        <dbReference type="EMBL" id="OHA29093.1"/>
    </source>
</evidence>
<dbReference type="GO" id="GO:0004519">
    <property type="term" value="F:endonuclease activity"/>
    <property type="evidence" value="ECO:0007669"/>
    <property type="project" value="UniProtKB-KW"/>
</dbReference>
<accession>A0A1G2MZ78</accession>